<accession>A0A4S8MIN0</accession>
<dbReference type="EMBL" id="ML179075">
    <property type="protein sequence ID" value="THV02597.1"/>
    <property type="molecule type" value="Genomic_DNA"/>
</dbReference>
<keyword evidence="2" id="KW-1185">Reference proteome</keyword>
<organism evidence="1 2">
    <name type="scientific">Dendrothele bispora (strain CBS 962.96)</name>
    <dbReference type="NCBI Taxonomy" id="1314807"/>
    <lineage>
        <taxon>Eukaryota</taxon>
        <taxon>Fungi</taxon>
        <taxon>Dikarya</taxon>
        <taxon>Basidiomycota</taxon>
        <taxon>Agaricomycotina</taxon>
        <taxon>Agaricomycetes</taxon>
        <taxon>Agaricomycetidae</taxon>
        <taxon>Agaricales</taxon>
        <taxon>Agaricales incertae sedis</taxon>
        <taxon>Dendrothele</taxon>
    </lineage>
</organism>
<name>A0A4S8MIN0_DENBC</name>
<evidence type="ECO:0000313" key="1">
    <source>
        <dbReference type="EMBL" id="THV02597.1"/>
    </source>
</evidence>
<gene>
    <name evidence="1" type="ORF">K435DRAFT_792381</name>
</gene>
<protein>
    <submittedName>
        <fullName evidence="1">Uncharacterized protein</fullName>
    </submittedName>
</protein>
<dbReference type="InterPro" id="IPR023213">
    <property type="entry name" value="CAT-like_dom_sf"/>
</dbReference>
<proteinExistence type="predicted"/>
<dbReference type="Gene3D" id="3.30.559.10">
    <property type="entry name" value="Chloramphenicol acetyltransferase-like domain"/>
    <property type="match status" value="1"/>
</dbReference>
<evidence type="ECO:0000313" key="2">
    <source>
        <dbReference type="Proteomes" id="UP000297245"/>
    </source>
</evidence>
<dbReference type="AlphaFoldDB" id="A0A4S8MIN0"/>
<sequence>MKKSQVPEPTATVELTAFDSLSAGVSFGTAWVVKGDIDLPKLEQALARVVDKWRLFAGRIQRQGGSWVVKVPLGPLPFDYAPYSITTATNDRPLSAYVSLPLASVSPALPPEIYMPSFLPTSNEEYMLLSHPLASFHIVKFAPESPTSAPYSSIGLTLPHGLVDGVGAAFLCKAIVAELNGEDWKVPPLPKEGFNVNGLQTALQSQDFTRKICPPKITPKPTKLGFNKTHANNADAICAEGCNENVTRAARIVVIPPLVFKSFVEDVKSDNHDITTGDVLVSWILKTMYESDPVPSKKIMIQSLASFRHLFPSLSKFNMADSPHNYLSLLPIPLIPVWYIQEKTISELSAFMSLCRRSFSEYDVSLFLKQVSGLVPITPPSSESEPIDSEPVPLVISNASKWRLIEMDWSKIGAEKTFCGYRMLHGYERAGKDAIQMIGRLDDGSVVLDTVLSAVHARRFEESVRTLVAKYT</sequence>
<dbReference type="SUPFAM" id="SSF52777">
    <property type="entry name" value="CoA-dependent acyltransferases"/>
    <property type="match status" value="1"/>
</dbReference>
<reference evidence="1 2" key="1">
    <citation type="journal article" date="2019" name="Nat. Ecol. Evol.">
        <title>Megaphylogeny resolves global patterns of mushroom evolution.</title>
        <authorList>
            <person name="Varga T."/>
            <person name="Krizsan K."/>
            <person name="Foldi C."/>
            <person name="Dima B."/>
            <person name="Sanchez-Garcia M."/>
            <person name="Sanchez-Ramirez S."/>
            <person name="Szollosi G.J."/>
            <person name="Szarkandi J.G."/>
            <person name="Papp V."/>
            <person name="Albert L."/>
            <person name="Andreopoulos W."/>
            <person name="Angelini C."/>
            <person name="Antonin V."/>
            <person name="Barry K.W."/>
            <person name="Bougher N.L."/>
            <person name="Buchanan P."/>
            <person name="Buyck B."/>
            <person name="Bense V."/>
            <person name="Catcheside P."/>
            <person name="Chovatia M."/>
            <person name="Cooper J."/>
            <person name="Damon W."/>
            <person name="Desjardin D."/>
            <person name="Finy P."/>
            <person name="Geml J."/>
            <person name="Haridas S."/>
            <person name="Hughes K."/>
            <person name="Justo A."/>
            <person name="Karasinski D."/>
            <person name="Kautmanova I."/>
            <person name="Kiss B."/>
            <person name="Kocsube S."/>
            <person name="Kotiranta H."/>
            <person name="LaButti K.M."/>
            <person name="Lechner B.E."/>
            <person name="Liimatainen K."/>
            <person name="Lipzen A."/>
            <person name="Lukacs Z."/>
            <person name="Mihaltcheva S."/>
            <person name="Morgado L.N."/>
            <person name="Niskanen T."/>
            <person name="Noordeloos M.E."/>
            <person name="Ohm R.A."/>
            <person name="Ortiz-Santana B."/>
            <person name="Ovrebo C."/>
            <person name="Racz N."/>
            <person name="Riley R."/>
            <person name="Savchenko A."/>
            <person name="Shiryaev A."/>
            <person name="Soop K."/>
            <person name="Spirin V."/>
            <person name="Szebenyi C."/>
            <person name="Tomsovsky M."/>
            <person name="Tulloss R.E."/>
            <person name="Uehling J."/>
            <person name="Grigoriev I.V."/>
            <person name="Vagvolgyi C."/>
            <person name="Papp T."/>
            <person name="Martin F.M."/>
            <person name="Miettinen O."/>
            <person name="Hibbett D.S."/>
            <person name="Nagy L.G."/>
        </authorList>
    </citation>
    <scope>NUCLEOTIDE SEQUENCE [LARGE SCALE GENOMIC DNA]</scope>
    <source>
        <strain evidence="1 2">CBS 962.96</strain>
    </source>
</reference>
<dbReference type="Proteomes" id="UP000297245">
    <property type="component" value="Unassembled WGS sequence"/>
</dbReference>
<dbReference type="OrthoDB" id="21502at2759"/>